<dbReference type="AlphaFoldDB" id="A0A179BER6"/>
<comment type="function">
    <text evidence="1">Could be a virulence factor.</text>
</comment>
<dbReference type="GO" id="GO:0005576">
    <property type="term" value="C:extracellular region"/>
    <property type="evidence" value="ECO:0007669"/>
    <property type="project" value="UniProtKB-SubCell"/>
</dbReference>
<evidence type="ECO:0000256" key="11">
    <source>
        <dbReference type="SAM" id="Phobius"/>
    </source>
</evidence>
<dbReference type="PROSITE" id="PS50035">
    <property type="entry name" value="PLD"/>
    <property type="match status" value="2"/>
</dbReference>
<dbReference type="PANTHER" id="PTHR21248">
    <property type="entry name" value="CARDIOLIPIN SYNTHASE"/>
    <property type="match status" value="1"/>
</dbReference>
<dbReference type="PANTHER" id="PTHR21248:SF22">
    <property type="entry name" value="PHOSPHOLIPASE D"/>
    <property type="match status" value="1"/>
</dbReference>
<evidence type="ECO:0000256" key="10">
    <source>
        <dbReference type="ARBA" id="ARBA00029594"/>
    </source>
</evidence>
<dbReference type="GO" id="GO:0005886">
    <property type="term" value="C:plasma membrane"/>
    <property type="evidence" value="ECO:0007669"/>
    <property type="project" value="UniProtKB-SubCell"/>
</dbReference>
<dbReference type="Gene3D" id="3.30.870.10">
    <property type="entry name" value="Endonuclease Chain A"/>
    <property type="match status" value="2"/>
</dbReference>
<evidence type="ECO:0000256" key="5">
    <source>
        <dbReference type="ARBA" id="ARBA00022475"/>
    </source>
</evidence>
<dbReference type="CDD" id="cd09157">
    <property type="entry name" value="PLDc_CLS_unchar2_1"/>
    <property type="match status" value="1"/>
</dbReference>
<dbReference type="eggNOG" id="COG1502">
    <property type="taxonomic scope" value="Bacteria"/>
</dbReference>
<evidence type="ECO:0000256" key="3">
    <source>
        <dbReference type="ARBA" id="ARBA00004651"/>
    </source>
</evidence>
<dbReference type="Pfam" id="PF13091">
    <property type="entry name" value="PLDc_2"/>
    <property type="match status" value="2"/>
</dbReference>
<dbReference type="EMBL" id="LWBS01000434">
    <property type="protein sequence ID" value="OAP89504.1"/>
    <property type="molecule type" value="Genomic_DNA"/>
</dbReference>
<sequence length="487" mass="53658">MFYLLSTYWPHILFVVSIAMGAAAAIHAAMTKEEVRAAIGWVGVIILSPIIGAVLYAIAGINRIRRKSLSVRRDALLLAAEFDELETFDAEAETVISQFGRRFAALQTLGDRVTRNPLTTGNTIDVLETGDEAYAAMKTAIDEATRSILLETYIFDRDAVGLRIADALIAAVRRGVEVRVLIDAVGARYSVPSILGHLRESGVTVAVFNGNVIMGLRLPYANLRTHRKILIVDGKIALTGGMNIRAGFSEEATGESFAHDTHFSVTGPVVADLFDLAAEDWRFSTRELLNDEPWRIEPPERSPGDPILMRVVASGPDRSVETNHKMLTGAFSVARQSIRIMSPYFLPDRELISALVTAARRGVEVDIVVPAVNNLVLVDRAMTAQFDQILKNYCRIWRSTGNFSHSKLLTIDGTWAYVGSSNLDPRSLRLNFEVDLEVLNEGFAAEIDEHIEETLKTAAPVTLEGLQARPFAVRLIEKVLWLGSPYL</sequence>
<evidence type="ECO:0000313" key="13">
    <source>
        <dbReference type="EMBL" id="OAP89504.1"/>
    </source>
</evidence>
<evidence type="ECO:0000256" key="9">
    <source>
        <dbReference type="ARBA" id="ARBA00023136"/>
    </source>
</evidence>
<gene>
    <name evidence="13" type="ORF">A4U53_32420</name>
</gene>
<dbReference type="GO" id="GO:0008808">
    <property type="term" value="F:cardiolipin synthase activity"/>
    <property type="evidence" value="ECO:0007669"/>
    <property type="project" value="TreeGrafter"/>
</dbReference>
<keyword evidence="9 11" id="KW-0472">Membrane</keyword>
<feature type="domain" description="PLD phosphodiesterase" evidence="12">
    <location>
        <begin position="400"/>
        <end position="427"/>
    </location>
</feature>
<evidence type="ECO:0000256" key="8">
    <source>
        <dbReference type="ARBA" id="ARBA00022989"/>
    </source>
</evidence>
<dbReference type="Pfam" id="PF13396">
    <property type="entry name" value="PLDc_N"/>
    <property type="match status" value="1"/>
</dbReference>
<keyword evidence="5" id="KW-1003">Cell membrane</keyword>
<comment type="caution">
    <text evidence="13">The sequence shown here is derived from an EMBL/GenBank/DDBJ whole genome shotgun (WGS) entry which is preliminary data.</text>
</comment>
<accession>A0A179BER6</accession>
<feature type="transmembrane region" description="Helical" evidence="11">
    <location>
        <begin position="38"/>
        <end position="59"/>
    </location>
</feature>
<reference evidence="13" key="1">
    <citation type="submission" date="2016-04" db="EMBL/GenBank/DDBJ databases">
        <title>Fast-growing isolate from the root nodules of Vavilovia formosa.</title>
        <authorList>
            <person name="Kimeklis A."/>
            <person name="Safronova V."/>
            <person name="Belimov A."/>
            <person name="Andronov E."/>
        </authorList>
    </citation>
    <scope>NUCLEOTIDE SEQUENCE [LARGE SCALE GENOMIC DNA]</scope>
    <source>
        <strain evidence="13">Vaf-46</strain>
    </source>
</reference>
<evidence type="ECO:0000259" key="12">
    <source>
        <dbReference type="PROSITE" id="PS50035"/>
    </source>
</evidence>
<keyword evidence="6" id="KW-0964">Secreted</keyword>
<dbReference type="InterPro" id="IPR027379">
    <property type="entry name" value="CLS_N"/>
</dbReference>
<dbReference type="SUPFAM" id="SSF56024">
    <property type="entry name" value="Phospholipase D/nuclease"/>
    <property type="match status" value="2"/>
</dbReference>
<proteinExistence type="predicted"/>
<comment type="subcellular location">
    <subcellularLocation>
        <location evidence="3">Cell membrane</location>
        <topology evidence="3">Multi-pass membrane protein</topology>
    </subcellularLocation>
    <subcellularLocation>
        <location evidence="2">Secreted</location>
    </subcellularLocation>
</comment>
<dbReference type="InterPro" id="IPR001736">
    <property type="entry name" value="PLipase_D/transphosphatidylase"/>
</dbReference>
<evidence type="ECO:0000256" key="1">
    <source>
        <dbReference type="ARBA" id="ARBA00003145"/>
    </source>
</evidence>
<feature type="domain" description="PLD phosphodiesterase" evidence="12">
    <location>
        <begin position="221"/>
        <end position="248"/>
    </location>
</feature>
<keyword evidence="7 11" id="KW-0812">Transmembrane</keyword>
<name>A0A179BER6_RHILE</name>
<dbReference type="SMART" id="SM00155">
    <property type="entry name" value="PLDc"/>
    <property type="match status" value="2"/>
</dbReference>
<protein>
    <recommendedName>
        <fullName evidence="4">Phospholipase D</fullName>
    </recommendedName>
    <alternativeName>
        <fullName evidence="10">Choline phosphatase</fullName>
    </alternativeName>
</protein>
<evidence type="ECO:0000256" key="2">
    <source>
        <dbReference type="ARBA" id="ARBA00004613"/>
    </source>
</evidence>
<organism evidence="13">
    <name type="scientific">Rhizobium leguminosarum</name>
    <dbReference type="NCBI Taxonomy" id="384"/>
    <lineage>
        <taxon>Bacteria</taxon>
        <taxon>Pseudomonadati</taxon>
        <taxon>Pseudomonadota</taxon>
        <taxon>Alphaproteobacteria</taxon>
        <taxon>Hyphomicrobiales</taxon>
        <taxon>Rhizobiaceae</taxon>
        <taxon>Rhizobium/Agrobacterium group</taxon>
        <taxon>Rhizobium</taxon>
    </lineage>
</organism>
<evidence type="ECO:0000256" key="7">
    <source>
        <dbReference type="ARBA" id="ARBA00022692"/>
    </source>
</evidence>
<dbReference type="GO" id="GO:0032049">
    <property type="term" value="P:cardiolipin biosynthetic process"/>
    <property type="evidence" value="ECO:0007669"/>
    <property type="project" value="UniProtKB-ARBA"/>
</dbReference>
<evidence type="ECO:0000256" key="6">
    <source>
        <dbReference type="ARBA" id="ARBA00022525"/>
    </source>
</evidence>
<dbReference type="InterPro" id="IPR025202">
    <property type="entry name" value="PLD-like_dom"/>
</dbReference>
<evidence type="ECO:0000256" key="4">
    <source>
        <dbReference type="ARBA" id="ARBA00018392"/>
    </source>
</evidence>
<dbReference type="CDD" id="cd09163">
    <property type="entry name" value="PLDc_CLS_unchar2_2"/>
    <property type="match status" value="1"/>
</dbReference>
<keyword evidence="8 11" id="KW-1133">Transmembrane helix</keyword>